<dbReference type="EMBL" id="JBANBB010000001">
    <property type="protein sequence ID" value="MEK0305899.1"/>
    <property type="molecule type" value="Genomic_DNA"/>
</dbReference>
<feature type="compositionally biased region" description="Basic and acidic residues" evidence="6">
    <location>
        <begin position="342"/>
        <end position="352"/>
    </location>
</feature>
<dbReference type="GO" id="GO:0004674">
    <property type="term" value="F:protein serine/threonine kinase activity"/>
    <property type="evidence" value="ECO:0007669"/>
    <property type="project" value="UniProtKB-EC"/>
</dbReference>
<keyword evidence="1 9" id="KW-0808">Transferase</keyword>
<name>A0ABU8ZLT9_9BIFI</name>
<dbReference type="Gene3D" id="1.10.510.10">
    <property type="entry name" value="Transferase(Phosphotransferase) domain 1"/>
    <property type="match status" value="1"/>
</dbReference>
<accession>A0ABU8ZLT9</accession>
<dbReference type="InterPro" id="IPR011009">
    <property type="entry name" value="Kinase-like_dom_sf"/>
</dbReference>
<dbReference type="PANTHER" id="PTHR43289">
    <property type="entry name" value="MITOGEN-ACTIVATED PROTEIN KINASE KINASE KINASE 20-RELATED"/>
    <property type="match status" value="1"/>
</dbReference>
<dbReference type="Pfam" id="PF00069">
    <property type="entry name" value="Pkinase"/>
    <property type="match status" value="1"/>
</dbReference>
<keyword evidence="3 9" id="KW-0418">Kinase</keyword>
<feature type="domain" description="Protein kinase" evidence="8">
    <location>
        <begin position="18"/>
        <end position="287"/>
    </location>
</feature>
<feature type="transmembrane region" description="Helical" evidence="7">
    <location>
        <begin position="589"/>
        <end position="607"/>
    </location>
</feature>
<keyword evidence="4 5" id="KW-0067">ATP-binding</keyword>
<proteinExistence type="predicted"/>
<dbReference type="PROSITE" id="PS50011">
    <property type="entry name" value="PROTEIN_KINASE_DOM"/>
    <property type="match status" value="1"/>
</dbReference>
<dbReference type="SUPFAM" id="SSF56112">
    <property type="entry name" value="Protein kinase-like (PK-like)"/>
    <property type="match status" value="1"/>
</dbReference>
<feature type="compositionally biased region" description="Low complexity" evidence="6">
    <location>
        <begin position="453"/>
        <end position="467"/>
    </location>
</feature>
<feature type="region of interest" description="Disordered" evidence="6">
    <location>
        <begin position="678"/>
        <end position="706"/>
    </location>
</feature>
<keyword evidence="10" id="KW-1185">Reference proteome</keyword>
<evidence type="ECO:0000256" key="4">
    <source>
        <dbReference type="ARBA" id="ARBA00022840"/>
    </source>
</evidence>
<evidence type="ECO:0000256" key="3">
    <source>
        <dbReference type="ARBA" id="ARBA00022777"/>
    </source>
</evidence>
<dbReference type="InterPro" id="IPR008271">
    <property type="entry name" value="Ser/Thr_kinase_AS"/>
</dbReference>
<sequence length="750" mass="78941">MGDLDALDLEPGRLVGGYTLISRLGGGAMGSVWRARDGGGQDYAMKILRDSLADDESGTGGEEAREKASARERLRREAQALQRVRHPGVCAIVDMELDDDVAFIVTELIEGRNLHDDVVANGRYVGDDLERLASKMDDAVRAVHQAGIVHRDIKPTNVMISAHGPVLVDFGIAMGEGESHVTRTGLVMGTPGFIAPEIIDGEESDEATDWWSTAAVLAYAATGRPVFGSKPMMAVLERAASGNADLSGLPIRTMNAFRSALNPKREARCTPEALLEAISLDAEDPTLWRSFRQDETDGNDGAAALPAAQQDERGNDQVDRTHENDGKGAVRPFGASSSRSEPWGREDWRDDGPDQVPAGPGDSPTQDLTAPAEAPTESLAKPGEGNTEALPPLSAPQGADTEATQTLEPKTETLPSGTLPIETTLPWPTRSLPDQAAGPEAYDDGRQGEETAPLRAASPLPIASPLPGYRPQDLGQDSWLGDQAPAPEPEPAPEPAALIRRDVYLGRSLPVIILTALLLAALACIAPIPSLTAGGLAMWFLSAGGLGLDAQIARELKRGGRRKASDTALGLAATPWYLIKGLALSLPRFVTSLLAAGLVTVAGTILADLPRVTGYVNFFGHLVTFPLPTDRPASATGLVLAIAVGGGWLAAVLPGGTRKRDGWATALRLAAGWIPTGRIRDGDEGPESPSRTVPAPPATSAGHPVGGVPALRTRRVAIWAAIWLLVVVSIVTAMFLQAGTSWSPIGILYA</sequence>
<feature type="transmembrane region" description="Helical" evidence="7">
    <location>
        <begin position="509"/>
        <end position="530"/>
    </location>
</feature>
<organism evidence="9 10">
    <name type="scientific">Bifidobacterium favimelis</name>
    <dbReference type="NCBI Taxonomy" id="3122979"/>
    <lineage>
        <taxon>Bacteria</taxon>
        <taxon>Bacillati</taxon>
        <taxon>Actinomycetota</taxon>
        <taxon>Actinomycetes</taxon>
        <taxon>Bifidobacteriales</taxon>
        <taxon>Bifidobacteriaceae</taxon>
        <taxon>Bifidobacterium</taxon>
    </lineage>
</organism>
<protein>
    <submittedName>
        <fullName evidence="9">Serine/threonine-protein kinase</fullName>
        <ecNumber evidence="9">2.7.11.1</ecNumber>
    </submittedName>
</protein>
<evidence type="ECO:0000259" key="8">
    <source>
        <dbReference type="PROSITE" id="PS50011"/>
    </source>
</evidence>
<keyword evidence="2 5" id="KW-0547">Nucleotide-binding</keyword>
<dbReference type="Gene3D" id="3.30.200.20">
    <property type="entry name" value="Phosphorylase Kinase, domain 1"/>
    <property type="match status" value="1"/>
</dbReference>
<feature type="binding site" evidence="5">
    <location>
        <position position="46"/>
    </location>
    <ligand>
        <name>ATP</name>
        <dbReference type="ChEBI" id="CHEBI:30616"/>
    </ligand>
</feature>
<feature type="compositionally biased region" description="Polar residues" evidence="6">
    <location>
        <begin position="402"/>
        <end position="416"/>
    </location>
</feature>
<dbReference type="PROSITE" id="PS00108">
    <property type="entry name" value="PROTEIN_KINASE_ST"/>
    <property type="match status" value="1"/>
</dbReference>
<dbReference type="PANTHER" id="PTHR43289:SF34">
    <property type="entry name" value="SERINE_THREONINE-PROTEIN KINASE YBDM-RELATED"/>
    <property type="match status" value="1"/>
</dbReference>
<gene>
    <name evidence="9" type="ORF">V8P97_00175</name>
</gene>
<dbReference type="EC" id="2.7.11.1" evidence="9"/>
<dbReference type="InterPro" id="IPR017441">
    <property type="entry name" value="Protein_kinase_ATP_BS"/>
</dbReference>
<feature type="region of interest" description="Disordered" evidence="6">
    <location>
        <begin position="292"/>
        <end position="494"/>
    </location>
</feature>
<dbReference type="SMART" id="SM00220">
    <property type="entry name" value="S_TKc"/>
    <property type="match status" value="1"/>
</dbReference>
<evidence type="ECO:0000256" key="5">
    <source>
        <dbReference type="PROSITE-ProRule" id="PRU10141"/>
    </source>
</evidence>
<keyword evidence="7" id="KW-0472">Membrane</keyword>
<evidence type="ECO:0000256" key="2">
    <source>
        <dbReference type="ARBA" id="ARBA00022741"/>
    </source>
</evidence>
<dbReference type="Proteomes" id="UP001373159">
    <property type="component" value="Unassembled WGS sequence"/>
</dbReference>
<dbReference type="PROSITE" id="PS00107">
    <property type="entry name" value="PROTEIN_KINASE_ATP"/>
    <property type="match status" value="1"/>
</dbReference>
<comment type="caution">
    <text evidence="9">The sequence shown here is derived from an EMBL/GenBank/DDBJ whole genome shotgun (WGS) entry which is preliminary data.</text>
</comment>
<feature type="transmembrane region" description="Helical" evidence="7">
    <location>
        <begin position="633"/>
        <end position="653"/>
    </location>
</feature>
<evidence type="ECO:0000256" key="1">
    <source>
        <dbReference type="ARBA" id="ARBA00022679"/>
    </source>
</evidence>
<dbReference type="RefSeq" id="WP_340468453.1">
    <property type="nucleotide sequence ID" value="NZ_JBANBB010000001.1"/>
</dbReference>
<feature type="transmembrane region" description="Helical" evidence="7">
    <location>
        <begin position="716"/>
        <end position="736"/>
    </location>
</feature>
<reference evidence="9 10" key="1">
    <citation type="submission" date="2024-02" db="EMBL/GenBank/DDBJ databases">
        <title>Bifidobacterium honeyensis sp. nov., isolated from the comb honey.</title>
        <authorList>
            <person name="Liu W."/>
            <person name="Li Y."/>
        </authorList>
    </citation>
    <scope>NUCLEOTIDE SEQUENCE [LARGE SCALE GENOMIC DNA]</scope>
    <source>
        <strain evidence="9 10">IMAU50988</strain>
    </source>
</reference>
<evidence type="ECO:0000256" key="7">
    <source>
        <dbReference type="SAM" id="Phobius"/>
    </source>
</evidence>
<evidence type="ECO:0000313" key="9">
    <source>
        <dbReference type="EMBL" id="MEK0305899.1"/>
    </source>
</evidence>
<keyword evidence="7" id="KW-1133">Transmembrane helix</keyword>
<evidence type="ECO:0000313" key="10">
    <source>
        <dbReference type="Proteomes" id="UP001373159"/>
    </source>
</evidence>
<evidence type="ECO:0000256" key="6">
    <source>
        <dbReference type="SAM" id="MobiDB-lite"/>
    </source>
</evidence>
<dbReference type="InterPro" id="IPR000719">
    <property type="entry name" value="Prot_kinase_dom"/>
</dbReference>
<feature type="compositionally biased region" description="Basic and acidic residues" evidence="6">
    <location>
        <begin position="310"/>
        <end position="328"/>
    </location>
</feature>
<dbReference type="CDD" id="cd14014">
    <property type="entry name" value="STKc_PknB_like"/>
    <property type="match status" value="1"/>
</dbReference>
<keyword evidence="7" id="KW-0812">Transmembrane</keyword>